<dbReference type="Gene3D" id="3.30.200.20">
    <property type="entry name" value="Phosphorylase Kinase, domain 1"/>
    <property type="match status" value="1"/>
</dbReference>
<dbReference type="SUPFAM" id="SSF56112">
    <property type="entry name" value="Protein kinase-like (PK-like)"/>
    <property type="match status" value="1"/>
</dbReference>
<gene>
    <name evidence="9" type="ORF">OKIOD_LOCUS14730</name>
</gene>
<feature type="binding site" evidence="7">
    <location>
        <position position="50"/>
    </location>
    <ligand>
        <name>ATP</name>
        <dbReference type="ChEBI" id="CHEBI:30616"/>
    </ligand>
</feature>
<evidence type="ECO:0000313" key="9">
    <source>
        <dbReference type="EMBL" id="CAG5111685.1"/>
    </source>
</evidence>
<proteinExistence type="inferred from homology"/>
<sequence>MDEDTKLALERQKQINDISNYKKLEKIGEGTYGIVYRCKYLPTGQTVAMKKFRLGDEEEGIPPTSVREISLLKELKHPNIVDLITILVEKEKIYLVFEFMPMDLKQYLDSLKNGGKCMREKLVRSYMFQLVCGLSFCHSRRILHRDLKPQNLLIDESGNIKLADFGLARAVSIPVRVYTHEIITMWYRAPEILLGQKNYSTPVDVWSLGAIYAEMTTCKALFPGDSEIDQMFKIFRILGTPSKDCWPEVENLPDFKVEFPQFPPIGILNRLKEQNKNIELCKEGLDLMTSFLHYDPKKRLSMRKAFDHPYFDKPHLDRKMYQAMRCPVVPDYTKPDANTGALNLNTSLNSMEQ</sequence>
<dbReference type="EMBL" id="OU015567">
    <property type="protein sequence ID" value="CAG5111685.1"/>
    <property type="molecule type" value="Genomic_DNA"/>
</dbReference>
<evidence type="ECO:0000256" key="2">
    <source>
        <dbReference type="ARBA" id="ARBA00022527"/>
    </source>
</evidence>
<dbReference type="SMART" id="SM00220">
    <property type="entry name" value="S_TKc"/>
    <property type="match status" value="1"/>
</dbReference>
<keyword evidence="3" id="KW-0808">Transferase</keyword>
<keyword evidence="5" id="KW-0418">Kinase</keyword>
<dbReference type="PANTHER" id="PTHR24056">
    <property type="entry name" value="CELL DIVISION PROTEIN KINASE"/>
    <property type="match status" value="1"/>
</dbReference>
<evidence type="ECO:0000256" key="4">
    <source>
        <dbReference type="ARBA" id="ARBA00022741"/>
    </source>
</evidence>
<evidence type="ECO:0000256" key="7">
    <source>
        <dbReference type="PROSITE-ProRule" id="PRU10141"/>
    </source>
</evidence>
<organism evidence="9 10">
    <name type="scientific">Oikopleura dioica</name>
    <name type="common">Tunicate</name>
    <dbReference type="NCBI Taxonomy" id="34765"/>
    <lineage>
        <taxon>Eukaryota</taxon>
        <taxon>Metazoa</taxon>
        <taxon>Chordata</taxon>
        <taxon>Tunicata</taxon>
        <taxon>Appendicularia</taxon>
        <taxon>Copelata</taxon>
        <taxon>Oikopleuridae</taxon>
        <taxon>Oikopleura</taxon>
    </lineage>
</organism>
<dbReference type="Gene3D" id="1.10.510.10">
    <property type="entry name" value="Transferase(Phosphotransferase) domain 1"/>
    <property type="match status" value="1"/>
</dbReference>
<evidence type="ECO:0000256" key="5">
    <source>
        <dbReference type="ARBA" id="ARBA00022777"/>
    </source>
</evidence>
<dbReference type="InterPro" id="IPR017441">
    <property type="entry name" value="Protein_kinase_ATP_BS"/>
</dbReference>
<reference evidence="9 10" key="1">
    <citation type="submission" date="2021-04" db="EMBL/GenBank/DDBJ databases">
        <authorList>
            <person name="Bliznina A."/>
        </authorList>
    </citation>
    <scope>NUCLEOTIDE SEQUENCE [LARGE SCALE GENOMIC DNA]</scope>
</reference>
<keyword evidence="6 7" id="KW-0067">ATP-binding</keyword>
<evidence type="ECO:0000259" key="8">
    <source>
        <dbReference type="SMART" id="SM00220"/>
    </source>
</evidence>
<keyword evidence="10" id="KW-1185">Reference proteome</keyword>
<accession>A0ABN7T7Y9</accession>
<dbReference type="PROSITE" id="PS00108">
    <property type="entry name" value="PROTEIN_KINASE_ST"/>
    <property type="match status" value="1"/>
</dbReference>
<keyword evidence="4 7" id="KW-0547">Nucleotide-binding</keyword>
<dbReference type="InterPro" id="IPR000719">
    <property type="entry name" value="Prot_kinase_dom"/>
</dbReference>
<comment type="similarity">
    <text evidence="1">Belongs to the protein kinase superfamily. CMGC Ser/Thr protein kinase family. CDC2/CDKX subfamily.</text>
</comment>
<dbReference type="PROSITE" id="PS00107">
    <property type="entry name" value="PROTEIN_KINASE_ATP"/>
    <property type="match status" value="1"/>
</dbReference>
<feature type="domain" description="Protein kinase" evidence="8">
    <location>
        <begin position="21"/>
        <end position="311"/>
    </location>
</feature>
<dbReference type="InterPro" id="IPR008271">
    <property type="entry name" value="Ser/Thr_kinase_AS"/>
</dbReference>
<evidence type="ECO:0000256" key="1">
    <source>
        <dbReference type="ARBA" id="ARBA00006485"/>
    </source>
</evidence>
<dbReference type="InterPro" id="IPR050108">
    <property type="entry name" value="CDK"/>
</dbReference>
<name>A0ABN7T7Y9_OIKDI</name>
<dbReference type="Pfam" id="PF00069">
    <property type="entry name" value="Pkinase"/>
    <property type="match status" value="1"/>
</dbReference>
<evidence type="ECO:0000256" key="3">
    <source>
        <dbReference type="ARBA" id="ARBA00022679"/>
    </source>
</evidence>
<dbReference type="Proteomes" id="UP001158576">
    <property type="component" value="Chromosome 2"/>
</dbReference>
<evidence type="ECO:0000313" key="10">
    <source>
        <dbReference type="Proteomes" id="UP001158576"/>
    </source>
</evidence>
<evidence type="ECO:0000256" key="6">
    <source>
        <dbReference type="ARBA" id="ARBA00022840"/>
    </source>
</evidence>
<keyword evidence="2" id="KW-0723">Serine/threonine-protein kinase</keyword>
<protein>
    <submittedName>
        <fullName evidence="9">Oidioi.mRNA.OKI2018_I69.chr2.g5965.t1.cds</fullName>
    </submittedName>
</protein>
<dbReference type="InterPro" id="IPR011009">
    <property type="entry name" value="Kinase-like_dom_sf"/>
</dbReference>